<dbReference type="InterPro" id="IPR013538">
    <property type="entry name" value="ASHA1/2-like_C"/>
</dbReference>
<comment type="caution">
    <text evidence="3">The sequence shown here is derived from an EMBL/GenBank/DDBJ whole genome shotgun (WGS) entry which is preliminary data.</text>
</comment>
<dbReference type="SUPFAM" id="SSF55961">
    <property type="entry name" value="Bet v1-like"/>
    <property type="match status" value="1"/>
</dbReference>
<protein>
    <submittedName>
        <fullName evidence="3">Uncharacterized protein YndB with AHSA1/START domain</fullName>
    </submittedName>
</protein>
<accession>A0ABU1VD33</accession>
<evidence type="ECO:0000259" key="2">
    <source>
        <dbReference type="Pfam" id="PF08327"/>
    </source>
</evidence>
<name>A0ABU1VD33_9BURK</name>
<keyword evidence="4" id="KW-1185">Reference proteome</keyword>
<dbReference type="RefSeq" id="WP_204734312.1">
    <property type="nucleotide sequence ID" value="NZ_JAVDWE010000008.1"/>
</dbReference>
<dbReference type="EMBL" id="JAVDWE010000008">
    <property type="protein sequence ID" value="MDR7095380.1"/>
    <property type="molecule type" value="Genomic_DNA"/>
</dbReference>
<feature type="domain" description="Activator of Hsp90 ATPase homologue 1/2-like C-terminal" evidence="2">
    <location>
        <begin position="16"/>
        <end position="146"/>
    </location>
</feature>
<evidence type="ECO:0000313" key="4">
    <source>
        <dbReference type="Proteomes" id="UP001265550"/>
    </source>
</evidence>
<comment type="similarity">
    <text evidence="1">Belongs to the AHA1 family.</text>
</comment>
<evidence type="ECO:0000313" key="3">
    <source>
        <dbReference type="EMBL" id="MDR7095380.1"/>
    </source>
</evidence>
<proteinExistence type="inferred from homology"/>
<dbReference type="InterPro" id="IPR023393">
    <property type="entry name" value="START-like_dom_sf"/>
</dbReference>
<evidence type="ECO:0000256" key="1">
    <source>
        <dbReference type="ARBA" id="ARBA00006817"/>
    </source>
</evidence>
<dbReference type="CDD" id="cd08895">
    <property type="entry name" value="SRPBCC_CalC_Aha1-like_2"/>
    <property type="match status" value="1"/>
</dbReference>
<dbReference type="Pfam" id="PF08327">
    <property type="entry name" value="AHSA1"/>
    <property type="match status" value="1"/>
</dbReference>
<organism evidence="3 4">
    <name type="scientific">Hydrogenophaga laconesensis</name>
    <dbReference type="NCBI Taxonomy" id="1805971"/>
    <lineage>
        <taxon>Bacteria</taxon>
        <taxon>Pseudomonadati</taxon>
        <taxon>Pseudomonadota</taxon>
        <taxon>Betaproteobacteria</taxon>
        <taxon>Burkholderiales</taxon>
        <taxon>Comamonadaceae</taxon>
        <taxon>Hydrogenophaga</taxon>
    </lineage>
</organism>
<dbReference type="Proteomes" id="UP001265550">
    <property type="component" value="Unassembled WGS sequence"/>
</dbReference>
<reference evidence="3 4" key="1">
    <citation type="submission" date="2023-07" db="EMBL/GenBank/DDBJ databases">
        <title>Sorghum-associated microbial communities from plants grown in Nebraska, USA.</title>
        <authorList>
            <person name="Schachtman D."/>
        </authorList>
    </citation>
    <scope>NUCLEOTIDE SEQUENCE [LARGE SCALE GENOMIC DNA]</scope>
    <source>
        <strain evidence="3 4">BE240</strain>
    </source>
</reference>
<sequence>MSTAPSRAVRLHRVFKAPPEKLYRAFLDADALARWLPPYGFLCKVDHLEAKVGGTFRMSFRNFTSGNAHSFGGEYVELVPNERIRYTDKFDDPNLPGTMSVDVQLKAVSCGTELNVVQEGIPDVIPLEMCYLGWQESLAQLALLVEPDIPD</sequence>
<gene>
    <name evidence="3" type="ORF">J2X09_003128</name>
</gene>
<dbReference type="Gene3D" id="3.30.530.20">
    <property type="match status" value="1"/>
</dbReference>